<dbReference type="OrthoDB" id="411785at2759"/>
<dbReference type="Pfam" id="PF08241">
    <property type="entry name" value="Methyltransf_11"/>
    <property type="match status" value="1"/>
</dbReference>
<keyword evidence="3" id="KW-0808">Transferase</keyword>
<keyword evidence="2" id="KW-0489">Methyltransferase</keyword>
<dbReference type="InterPro" id="IPR051419">
    <property type="entry name" value="Lys/N-term_MeTrsfase_sf"/>
</dbReference>
<dbReference type="AlphaFoldDB" id="A0A1J4K343"/>
<dbReference type="RefSeq" id="XP_068358993.1">
    <property type="nucleotide sequence ID" value="XM_068504859.1"/>
</dbReference>
<dbReference type="SUPFAM" id="SSF53335">
    <property type="entry name" value="S-adenosyl-L-methionine-dependent methyltransferases"/>
    <property type="match status" value="1"/>
</dbReference>
<evidence type="ECO:0000313" key="5">
    <source>
        <dbReference type="EMBL" id="OHT05857.1"/>
    </source>
</evidence>
<dbReference type="InterPro" id="IPR013216">
    <property type="entry name" value="Methyltransf_11"/>
</dbReference>
<evidence type="ECO:0000256" key="2">
    <source>
        <dbReference type="ARBA" id="ARBA00022603"/>
    </source>
</evidence>
<evidence type="ECO:0000256" key="1">
    <source>
        <dbReference type="ARBA" id="ARBA00008361"/>
    </source>
</evidence>
<protein>
    <submittedName>
        <fullName evidence="5">Phosphoethanolamine N-methyltransferase-related protein</fullName>
    </submittedName>
</protein>
<dbReference type="GO" id="GO:0032259">
    <property type="term" value="P:methylation"/>
    <property type="evidence" value="ECO:0007669"/>
    <property type="project" value="UniProtKB-KW"/>
</dbReference>
<evidence type="ECO:0000256" key="3">
    <source>
        <dbReference type="ARBA" id="ARBA00022679"/>
    </source>
</evidence>
<dbReference type="GeneID" id="94839563"/>
<keyword evidence="6" id="KW-1185">Reference proteome</keyword>
<dbReference type="VEuPathDB" id="TrichDB:TRFO_26290"/>
<feature type="domain" description="Methyltransferase type 11" evidence="4">
    <location>
        <begin position="81"/>
        <end position="182"/>
    </location>
</feature>
<dbReference type="PANTHER" id="PTHR12176">
    <property type="entry name" value="SAM-DEPENDENT METHYLTRANSFERASE SUPERFAMILY PROTEIN"/>
    <property type="match status" value="1"/>
</dbReference>
<dbReference type="PANTHER" id="PTHR12176:SF79">
    <property type="entry name" value="METHYLTRANSFERASE TYPE 11 DOMAIN-CONTAINING PROTEIN"/>
    <property type="match status" value="1"/>
</dbReference>
<proteinExistence type="inferred from homology"/>
<dbReference type="CDD" id="cd02440">
    <property type="entry name" value="AdoMet_MTases"/>
    <property type="match status" value="1"/>
</dbReference>
<name>A0A1J4K343_9EUKA</name>
<dbReference type="Gene3D" id="3.40.50.150">
    <property type="entry name" value="Vaccinia Virus protein VP39"/>
    <property type="match status" value="1"/>
</dbReference>
<dbReference type="FunFam" id="3.40.50.150:FF:000217">
    <property type="entry name" value="Methyltransferase protein 13"/>
    <property type="match status" value="1"/>
</dbReference>
<dbReference type="InterPro" id="IPR029063">
    <property type="entry name" value="SAM-dependent_MTases_sf"/>
</dbReference>
<comment type="similarity">
    <text evidence="1">Belongs to the methyltransferase superfamily.</text>
</comment>
<reference evidence="5" key="1">
    <citation type="submission" date="2016-10" db="EMBL/GenBank/DDBJ databases">
        <authorList>
            <person name="Benchimol M."/>
            <person name="Almeida L.G."/>
            <person name="Vasconcelos A.T."/>
            <person name="Perreira-Neves A."/>
            <person name="Rosa I.A."/>
            <person name="Tasca T."/>
            <person name="Bogo M.R."/>
            <person name="de Souza W."/>
        </authorList>
    </citation>
    <scope>NUCLEOTIDE SEQUENCE [LARGE SCALE GENOMIC DNA]</scope>
    <source>
        <strain evidence="5">K</strain>
    </source>
</reference>
<dbReference type="GO" id="GO:0008757">
    <property type="term" value="F:S-adenosylmethionine-dependent methyltransferase activity"/>
    <property type="evidence" value="ECO:0007669"/>
    <property type="project" value="InterPro"/>
</dbReference>
<evidence type="ECO:0000313" key="6">
    <source>
        <dbReference type="Proteomes" id="UP000179807"/>
    </source>
</evidence>
<organism evidence="5 6">
    <name type="scientific">Tritrichomonas foetus</name>
    <dbReference type="NCBI Taxonomy" id="1144522"/>
    <lineage>
        <taxon>Eukaryota</taxon>
        <taxon>Metamonada</taxon>
        <taxon>Parabasalia</taxon>
        <taxon>Tritrichomonadida</taxon>
        <taxon>Tritrichomonadidae</taxon>
        <taxon>Tritrichomonas</taxon>
    </lineage>
</organism>
<accession>A0A1J4K343</accession>
<evidence type="ECO:0000259" key="4">
    <source>
        <dbReference type="Pfam" id="PF08241"/>
    </source>
</evidence>
<gene>
    <name evidence="5" type="ORF">TRFO_26290</name>
</gene>
<dbReference type="EMBL" id="MLAK01000744">
    <property type="protein sequence ID" value="OHT05857.1"/>
    <property type="molecule type" value="Genomic_DNA"/>
</dbReference>
<dbReference type="Proteomes" id="UP000179807">
    <property type="component" value="Unassembled WGS sequence"/>
</dbReference>
<sequence>MMFKINVMQKKNDSPQAHNDFEYSFDEEEELTIPHYGENNYWDSRYQADEEVFDWYFEWSDISPLIKNYFSKDLKEGQTLVLGCGNSTMSADLFHDGFKTIESIDISPTVIEKMQMKYSDIPNLKWKVMDCSDLNYPDEHFRVIFDKGTIDAILCNISRDKIIPKMLSEIYRVLEPNGKFFIITFGPPSERLDFFRRIKLDWYLHPPLSVHYEFSSAKKSKTYIYIFEKQQKST</sequence>
<comment type="caution">
    <text evidence="5">The sequence shown here is derived from an EMBL/GenBank/DDBJ whole genome shotgun (WGS) entry which is preliminary data.</text>
</comment>